<dbReference type="SMART" id="SM00448">
    <property type="entry name" value="REC"/>
    <property type="match status" value="1"/>
</dbReference>
<dbReference type="Pfam" id="PF00072">
    <property type="entry name" value="Response_reg"/>
    <property type="match status" value="1"/>
</dbReference>
<dbReference type="InterPro" id="IPR039420">
    <property type="entry name" value="WalR-like"/>
</dbReference>
<evidence type="ECO:0000313" key="8">
    <source>
        <dbReference type="EMBL" id="GEO43547.1"/>
    </source>
</evidence>
<gene>
    <name evidence="8" type="ORF">SAE02_76950</name>
</gene>
<evidence type="ECO:0000256" key="2">
    <source>
        <dbReference type="ARBA" id="ARBA00023012"/>
    </source>
</evidence>
<dbReference type="Gene3D" id="3.40.50.2300">
    <property type="match status" value="1"/>
</dbReference>
<keyword evidence="3" id="KW-0805">Transcription regulation</keyword>
<protein>
    <recommendedName>
        <fullName evidence="7">Response regulatory domain-containing protein</fullName>
    </recommendedName>
</protein>
<dbReference type="Proteomes" id="UP000321523">
    <property type="component" value="Unassembled WGS sequence"/>
</dbReference>
<keyword evidence="5" id="KW-0804">Transcription</keyword>
<dbReference type="GO" id="GO:0000976">
    <property type="term" value="F:transcription cis-regulatory region binding"/>
    <property type="evidence" value="ECO:0007669"/>
    <property type="project" value="TreeGrafter"/>
</dbReference>
<keyword evidence="9" id="KW-1185">Reference proteome</keyword>
<dbReference type="PANTHER" id="PTHR48111">
    <property type="entry name" value="REGULATOR OF RPOS"/>
    <property type="match status" value="1"/>
</dbReference>
<dbReference type="SUPFAM" id="SSF52172">
    <property type="entry name" value="CheY-like"/>
    <property type="match status" value="1"/>
</dbReference>
<evidence type="ECO:0000256" key="3">
    <source>
        <dbReference type="ARBA" id="ARBA00023015"/>
    </source>
</evidence>
<keyword evidence="4" id="KW-0238">DNA-binding</keyword>
<comment type="caution">
    <text evidence="8">The sequence shown here is derived from an EMBL/GenBank/DDBJ whole genome shotgun (WGS) entry which is preliminary data.</text>
</comment>
<reference evidence="8 9" key="1">
    <citation type="submission" date="2019-07" db="EMBL/GenBank/DDBJ databases">
        <title>Whole genome shotgun sequence of Skermanella aerolata NBRC 106429.</title>
        <authorList>
            <person name="Hosoyama A."/>
            <person name="Uohara A."/>
            <person name="Ohji S."/>
            <person name="Ichikawa N."/>
        </authorList>
    </citation>
    <scope>NUCLEOTIDE SEQUENCE [LARGE SCALE GENOMIC DNA]</scope>
    <source>
        <strain evidence="8 9">NBRC 106429</strain>
    </source>
</reference>
<dbReference type="EMBL" id="BJYZ01000099">
    <property type="protein sequence ID" value="GEO43547.1"/>
    <property type="molecule type" value="Genomic_DNA"/>
</dbReference>
<proteinExistence type="predicted"/>
<keyword evidence="1 6" id="KW-0597">Phosphoprotein</keyword>
<organism evidence="8 9">
    <name type="scientific">Skermanella aerolata</name>
    <dbReference type="NCBI Taxonomy" id="393310"/>
    <lineage>
        <taxon>Bacteria</taxon>
        <taxon>Pseudomonadati</taxon>
        <taxon>Pseudomonadota</taxon>
        <taxon>Alphaproteobacteria</taxon>
        <taxon>Rhodospirillales</taxon>
        <taxon>Azospirillaceae</taxon>
        <taxon>Skermanella</taxon>
    </lineage>
</organism>
<dbReference type="AlphaFoldDB" id="A0A512E4A6"/>
<dbReference type="RefSeq" id="WP_052832781.1">
    <property type="nucleotide sequence ID" value="NZ_BJYZ01000099.1"/>
</dbReference>
<evidence type="ECO:0000256" key="5">
    <source>
        <dbReference type="ARBA" id="ARBA00023163"/>
    </source>
</evidence>
<dbReference type="GO" id="GO:0000156">
    <property type="term" value="F:phosphorelay response regulator activity"/>
    <property type="evidence" value="ECO:0007669"/>
    <property type="project" value="TreeGrafter"/>
</dbReference>
<dbReference type="InterPro" id="IPR011006">
    <property type="entry name" value="CheY-like_superfamily"/>
</dbReference>
<name>A0A512E4A6_9PROT</name>
<dbReference type="GO" id="GO:0005829">
    <property type="term" value="C:cytosol"/>
    <property type="evidence" value="ECO:0007669"/>
    <property type="project" value="TreeGrafter"/>
</dbReference>
<sequence length="128" mass="13513">MQTRQTWGGRVLVCEDNPLIAEGWSAMLREAGYDVAGPNASAETALEEAQRHLPDLALVDICLSGAVDGVSVAAELASLGVLIIFVTADYQRAAEGREYAADILIKPVRHCALIGAVAAALSGADRWH</sequence>
<dbReference type="InterPro" id="IPR001789">
    <property type="entry name" value="Sig_transdc_resp-reg_receiver"/>
</dbReference>
<accession>A0A512E4A6</accession>
<dbReference type="OrthoDB" id="7060229at2"/>
<feature type="modified residue" description="4-aspartylphosphate" evidence="6">
    <location>
        <position position="60"/>
    </location>
</feature>
<dbReference type="GO" id="GO:0032993">
    <property type="term" value="C:protein-DNA complex"/>
    <property type="evidence" value="ECO:0007669"/>
    <property type="project" value="TreeGrafter"/>
</dbReference>
<dbReference type="GO" id="GO:0006355">
    <property type="term" value="P:regulation of DNA-templated transcription"/>
    <property type="evidence" value="ECO:0007669"/>
    <property type="project" value="TreeGrafter"/>
</dbReference>
<feature type="domain" description="Response regulatory" evidence="7">
    <location>
        <begin position="10"/>
        <end position="121"/>
    </location>
</feature>
<dbReference type="PROSITE" id="PS50110">
    <property type="entry name" value="RESPONSE_REGULATORY"/>
    <property type="match status" value="1"/>
</dbReference>
<evidence type="ECO:0000259" key="7">
    <source>
        <dbReference type="PROSITE" id="PS50110"/>
    </source>
</evidence>
<evidence type="ECO:0000256" key="1">
    <source>
        <dbReference type="ARBA" id="ARBA00022553"/>
    </source>
</evidence>
<evidence type="ECO:0000313" key="9">
    <source>
        <dbReference type="Proteomes" id="UP000321523"/>
    </source>
</evidence>
<evidence type="ECO:0000256" key="6">
    <source>
        <dbReference type="PROSITE-ProRule" id="PRU00169"/>
    </source>
</evidence>
<dbReference type="PANTHER" id="PTHR48111:SF1">
    <property type="entry name" value="TWO-COMPONENT RESPONSE REGULATOR ORR33"/>
    <property type="match status" value="1"/>
</dbReference>
<evidence type="ECO:0000256" key="4">
    <source>
        <dbReference type="ARBA" id="ARBA00023125"/>
    </source>
</evidence>
<keyword evidence="2" id="KW-0902">Two-component regulatory system</keyword>